<feature type="region of interest" description="Disordered" evidence="1">
    <location>
        <begin position="617"/>
        <end position="640"/>
    </location>
</feature>
<reference evidence="2" key="1">
    <citation type="submission" date="2011-02" db="EMBL/GenBank/DDBJ databases">
        <title>The genome of the leaf-cutting ant Acromyrmex echinatior suggests key adaptations to social evolution and fungus farming.</title>
        <authorList>
            <person name="Nygaard S."/>
            <person name="Zhang G."/>
        </authorList>
    </citation>
    <scope>NUCLEOTIDE SEQUENCE</scope>
</reference>
<dbReference type="AlphaFoldDB" id="F4WQ99"/>
<feature type="region of interest" description="Disordered" evidence="1">
    <location>
        <begin position="691"/>
        <end position="742"/>
    </location>
</feature>
<evidence type="ECO:0000313" key="3">
    <source>
        <dbReference type="Proteomes" id="UP000007755"/>
    </source>
</evidence>
<keyword evidence="3" id="KW-1185">Reference proteome</keyword>
<proteinExistence type="predicted"/>
<dbReference type="Proteomes" id="UP000007755">
    <property type="component" value="Unassembled WGS sequence"/>
</dbReference>
<dbReference type="EMBL" id="GL888264">
    <property type="protein sequence ID" value="EGI63645.1"/>
    <property type="molecule type" value="Genomic_DNA"/>
</dbReference>
<dbReference type="InParanoid" id="F4WQ99"/>
<feature type="compositionally biased region" description="Polar residues" evidence="1">
    <location>
        <begin position="907"/>
        <end position="938"/>
    </location>
</feature>
<feature type="compositionally biased region" description="Basic and acidic residues" evidence="1">
    <location>
        <begin position="281"/>
        <end position="301"/>
    </location>
</feature>
<accession>F4WQ99</accession>
<feature type="compositionally biased region" description="Basic and acidic residues" evidence="1">
    <location>
        <begin position="894"/>
        <end position="904"/>
    </location>
</feature>
<feature type="compositionally biased region" description="Basic and acidic residues" evidence="1">
    <location>
        <begin position="721"/>
        <end position="732"/>
    </location>
</feature>
<feature type="region of interest" description="Disordered" evidence="1">
    <location>
        <begin position="281"/>
        <end position="310"/>
    </location>
</feature>
<evidence type="ECO:0000256" key="1">
    <source>
        <dbReference type="SAM" id="MobiDB-lite"/>
    </source>
</evidence>
<organism evidence="3">
    <name type="scientific">Acromyrmex echinatior</name>
    <name type="common">Panamanian leafcutter ant</name>
    <name type="synonym">Acromyrmex octospinosus echinatior</name>
    <dbReference type="NCBI Taxonomy" id="103372"/>
    <lineage>
        <taxon>Eukaryota</taxon>
        <taxon>Metazoa</taxon>
        <taxon>Ecdysozoa</taxon>
        <taxon>Arthropoda</taxon>
        <taxon>Hexapoda</taxon>
        <taxon>Insecta</taxon>
        <taxon>Pterygota</taxon>
        <taxon>Neoptera</taxon>
        <taxon>Endopterygota</taxon>
        <taxon>Hymenoptera</taxon>
        <taxon>Apocrita</taxon>
        <taxon>Aculeata</taxon>
        <taxon>Formicoidea</taxon>
        <taxon>Formicidae</taxon>
        <taxon>Myrmicinae</taxon>
        <taxon>Acromyrmex</taxon>
    </lineage>
</organism>
<sequence>MDRARSFAHSPQQSKLIALFMKRRTTAMRPGTLLPTSFCGLKQLKPLYTPTHTARSIGINFWSGAHNDHVLVILLYNPGNSFSLTGTRKPAGTYGRTVAVRSMKCNSTGATSGIKFQGISFVTEGGNKTGSFARAMNWVNPTRDFDPLPLSCSPQDRIIGETTIKAYALETFHSKIEKHRCHAEQLIRPEILTAELPTDLSQDGNKSCRYKNSPFLYSGATYNVCDFISQEDNKPLDKSYGDGSLNEICAFKLDQGKIDELANDYSETCVSSRRENTIQKESCKETVKNDRTPSKNEDESQCKSNRKRKTRDKIPDGMIIDLSNNIYDTSRGGIKINIISTHNLVPEMKFVAVPKKQYSTWNRSPRKVMKKMIDNSILTVLCLENGNKVKKTQRSTKRKCRNYSRKSMNNILHKSANTTVNAPTKFKNTLNGQQKLHVKNNTQSLCMPHEILDSMQCCHHDNTMVDIDNVRYPILNTDETRVDTGKCTTNYCCSIFNDTHQEYHICDREDYNTDGFDFNAEMQTDWMAEYFYPEYTRTKSHRCFCNSNECNSNINMQHDRCLLMSRTTKLFENSDLPKKHQREEVERLESDIALELATEAEYSPDGVEWCTNCDGEKGSSASTNRKLAESGGNVTDLRDSRPVDAPLCEIDTRSGKSEWRTTTTTVSSIHGIQARGETTVSDGVAQTALSRNRRVQTSIPGKKADPPAEWIRSGGRGDSCPIERKRGDKEAQEPGNGRSNLVANYPRMFHRSQTKSDNINADGNHHETRDYSLWTSLQMSKIWSQVHDACKNVVKLAATSVGHVVKDAPKSERSQRNPVEVVDATLVESTFSCAGKICGETCRKNLMRSKSEEKMKARQERTIGDVGKYHGDTEALMRKNLRTIAPTRHDMQKHAYQSAKKEESGESCVNYSGTINSDQSSTHLPVALTESSKLTFNK</sequence>
<name>F4WQ99_ACREC</name>
<gene>
    <name evidence="2" type="ORF">G5I_07983</name>
</gene>
<feature type="region of interest" description="Disordered" evidence="1">
    <location>
        <begin position="894"/>
        <end position="938"/>
    </location>
</feature>
<evidence type="ECO:0000313" key="2">
    <source>
        <dbReference type="EMBL" id="EGI63645.1"/>
    </source>
</evidence>
<dbReference type="OrthoDB" id="7548395at2759"/>
<protein>
    <submittedName>
        <fullName evidence="2">Uncharacterized protein</fullName>
    </submittedName>
</protein>